<comment type="catalytic activity">
    <reaction evidence="9 10">
        <text>(R)-pantoate + NADP(+) = 2-dehydropantoate + NADPH + H(+)</text>
        <dbReference type="Rhea" id="RHEA:16233"/>
        <dbReference type="ChEBI" id="CHEBI:11561"/>
        <dbReference type="ChEBI" id="CHEBI:15378"/>
        <dbReference type="ChEBI" id="CHEBI:15980"/>
        <dbReference type="ChEBI" id="CHEBI:57783"/>
        <dbReference type="ChEBI" id="CHEBI:58349"/>
        <dbReference type="EC" id="1.1.1.169"/>
    </reaction>
</comment>
<feature type="domain" description="Ketopantoate reductase C-terminal" evidence="12">
    <location>
        <begin position="177"/>
        <end position="299"/>
    </location>
</feature>
<evidence type="ECO:0000256" key="4">
    <source>
        <dbReference type="ARBA" id="ARBA00013014"/>
    </source>
</evidence>
<evidence type="ECO:0000256" key="9">
    <source>
        <dbReference type="ARBA" id="ARBA00048793"/>
    </source>
</evidence>
<dbReference type="KEGG" id="des:DSOUD_0187"/>
<dbReference type="EC" id="1.1.1.169" evidence="4 10"/>
<dbReference type="GO" id="GO:0005737">
    <property type="term" value="C:cytoplasm"/>
    <property type="evidence" value="ECO:0007669"/>
    <property type="project" value="TreeGrafter"/>
</dbReference>
<dbReference type="InterPro" id="IPR013328">
    <property type="entry name" value="6PGD_dom2"/>
</dbReference>
<dbReference type="PANTHER" id="PTHR21708">
    <property type="entry name" value="PROBABLE 2-DEHYDROPANTOATE 2-REDUCTASE"/>
    <property type="match status" value="1"/>
</dbReference>
<dbReference type="AlphaFoldDB" id="A0A0M4DEJ4"/>
<feature type="domain" description="Ketopantoate reductase N-terminal" evidence="11">
    <location>
        <begin position="3"/>
        <end position="150"/>
    </location>
</feature>
<evidence type="ECO:0000256" key="3">
    <source>
        <dbReference type="ARBA" id="ARBA00007870"/>
    </source>
</evidence>
<dbReference type="EMBL" id="CP010802">
    <property type="protein sequence ID" value="ALC14987.1"/>
    <property type="molecule type" value="Genomic_DNA"/>
</dbReference>
<dbReference type="STRING" id="1603606.DSOUD_0187"/>
<dbReference type="Pfam" id="PF02558">
    <property type="entry name" value="ApbA"/>
    <property type="match status" value="1"/>
</dbReference>
<dbReference type="Gene3D" id="3.40.50.720">
    <property type="entry name" value="NAD(P)-binding Rossmann-like Domain"/>
    <property type="match status" value="1"/>
</dbReference>
<dbReference type="OrthoDB" id="5333395at2"/>
<dbReference type="InterPro" id="IPR036291">
    <property type="entry name" value="NAD(P)-bd_dom_sf"/>
</dbReference>
<evidence type="ECO:0000313" key="14">
    <source>
        <dbReference type="Proteomes" id="UP000057158"/>
    </source>
</evidence>
<gene>
    <name evidence="13" type="primary">panE</name>
    <name evidence="13" type="ORF">DSOUD_0187</name>
</gene>
<dbReference type="Proteomes" id="UP000057158">
    <property type="component" value="Chromosome"/>
</dbReference>
<dbReference type="Pfam" id="PF08546">
    <property type="entry name" value="ApbA_C"/>
    <property type="match status" value="1"/>
</dbReference>
<dbReference type="NCBIfam" id="TIGR00745">
    <property type="entry name" value="apbA_panE"/>
    <property type="match status" value="1"/>
</dbReference>
<name>A0A0M4DEJ4_9BACT</name>
<proteinExistence type="inferred from homology"/>
<reference evidence="13 14" key="1">
    <citation type="submission" date="2015-07" db="EMBL/GenBank/DDBJ databases">
        <title>Isolation and Genomic Characterization of a Novel Halophilic Metal-Reducing Deltaproteobacterium from the Deep Subsurface.</title>
        <authorList>
            <person name="Badalamenti J.P."/>
            <person name="Summers Z.M."/>
            <person name="Gralnick J.A."/>
            <person name="Bond D.R."/>
        </authorList>
    </citation>
    <scope>NUCLEOTIDE SEQUENCE [LARGE SCALE GENOMIC DNA]</scope>
    <source>
        <strain evidence="13 14">WTL</strain>
    </source>
</reference>
<evidence type="ECO:0000259" key="12">
    <source>
        <dbReference type="Pfam" id="PF08546"/>
    </source>
</evidence>
<sequence>MRIAVIGAGALGLYYGAMLQRGGHEVRFLLRRDYEAIAERGLHVTSPRGDFHLEKVRCFRTPQEMGEVDLVLVGLKTFANDALVPLIAPLAASGAAILTLQNGLGNEELLAAAFGADRVLGGVAFLCSNRGPSGTVHHLAQGPIRLGEFGGGLTPRALEIAAVFTSSGVPCEAVADLVKARWEKLVWNIPFNGLCALTGQSTDALLAHPPSRRLIGELMTEVVAGAAAQKLSAPISGPAFIARMISLTEEMGAYRPSMMIDHLEGRPLELSSIYGIPLERATERGVEMVRVRMLHALLDLGEPGRRG</sequence>
<organism evidence="13 14">
    <name type="scientific">Desulfuromonas soudanensis</name>
    <dbReference type="NCBI Taxonomy" id="1603606"/>
    <lineage>
        <taxon>Bacteria</taxon>
        <taxon>Pseudomonadati</taxon>
        <taxon>Thermodesulfobacteriota</taxon>
        <taxon>Desulfuromonadia</taxon>
        <taxon>Desulfuromonadales</taxon>
        <taxon>Desulfuromonadaceae</taxon>
        <taxon>Desulfuromonas</taxon>
    </lineage>
</organism>
<dbReference type="RefSeq" id="WP_053549231.1">
    <property type="nucleotide sequence ID" value="NZ_CP010802.1"/>
</dbReference>
<evidence type="ECO:0000256" key="6">
    <source>
        <dbReference type="ARBA" id="ARBA00022857"/>
    </source>
</evidence>
<accession>A0A0M4DEJ4</accession>
<protein>
    <recommendedName>
        <fullName evidence="5 10">2-dehydropantoate 2-reductase</fullName>
        <ecNumber evidence="4 10">1.1.1.169</ecNumber>
    </recommendedName>
    <alternativeName>
        <fullName evidence="8 10">Ketopantoate reductase</fullName>
    </alternativeName>
</protein>
<comment type="pathway">
    <text evidence="2 10">Cofactor biosynthesis; (R)-pantothenate biosynthesis; (R)-pantoate from 3-methyl-2-oxobutanoate: step 2/2.</text>
</comment>
<dbReference type="Gene3D" id="1.10.1040.10">
    <property type="entry name" value="N-(1-d-carboxylethyl)-l-norvaline Dehydrogenase, domain 2"/>
    <property type="match status" value="1"/>
</dbReference>
<keyword evidence="10" id="KW-0566">Pantothenate biosynthesis</keyword>
<evidence type="ECO:0000256" key="1">
    <source>
        <dbReference type="ARBA" id="ARBA00002919"/>
    </source>
</evidence>
<comment type="similarity">
    <text evidence="3 10">Belongs to the ketopantoate reductase family.</text>
</comment>
<dbReference type="GO" id="GO:0015940">
    <property type="term" value="P:pantothenate biosynthetic process"/>
    <property type="evidence" value="ECO:0007669"/>
    <property type="project" value="UniProtKB-UniPathway"/>
</dbReference>
<evidence type="ECO:0000256" key="10">
    <source>
        <dbReference type="RuleBase" id="RU362068"/>
    </source>
</evidence>
<dbReference type="FunFam" id="3.40.50.720:FF:000307">
    <property type="entry name" value="2-dehydropantoate 2-reductase"/>
    <property type="match status" value="1"/>
</dbReference>
<dbReference type="InterPro" id="IPR013752">
    <property type="entry name" value="KPA_reductase"/>
</dbReference>
<evidence type="ECO:0000256" key="8">
    <source>
        <dbReference type="ARBA" id="ARBA00032024"/>
    </source>
</evidence>
<dbReference type="InterPro" id="IPR013332">
    <property type="entry name" value="KPR_N"/>
</dbReference>
<keyword evidence="7 10" id="KW-0560">Oxidoreductase</keyword>
<keyword evidence="6 10" id="KW-0521">NADP</keyword>
<dbReference type="UniPathway" id="UPA00028">
    <property type="reaction ID" value="UER00004"/>
</dbReference>
<dbReference type="NCBIfam" id="NF004887">
    <property type="entry name" value="PRK06249.1"/>
    <property type="match status" value="1"/>
</dbReference>
<dbReference type="InterPro" id="IPR003710">
    <property type="entry name" value="ApbA"/>
</dbReference>
<evidence type="ECO:0000256" key="7">
    <source>
        <dbReference type="ARBA" id="ARBA00023002"/>
    </source>
</evidence>
<dbReference type="PATRIC" id="fig|1603606.3.peg.208"/>
<dbReference type="SUPFAM" id="SSF51735">
    <property type="entry name" value="NAD(P)-binding Rossmann-fold domains"/>
    <property type="match status" value="1"/>
</dbReference>
<evidence type="ECO:0000256" key="2">
    <source>
        <dbReference type="ARBA" id="ARBA00004994"/>
    </source>
</evidence>
<comment type="function">
    <text evidence="1 10">Catalyzes the NADPH-dependent reduction of ketopantoate into pantoic acid.</text>
</comment>
<evidence type="ECO:0000259" key="11">
    <source>
        <dbReference type="Pfam" id="PF02558"/>
    </source>
</evidence>
<dbReference type="GO" id="GO:0008677">
    <property type="term" value="F:2-dehydropantoate 2-reductase activity"/>
    <property type="evidence" value="ECO:0007669"/>
    <property type="project" value="UniProtKB-EC"/>
</dbReference>
<dbReference type="PANTHER" id="PTHR21708:SF26">
    <property type="entry name" value="2-DEHYDROPANTOATE 2-REDUCTASE"/>
    <property type="match status" value="1"/>
</dbReference>
<dbReference type="InterPro" id="IPR051402">
    <property type="entry name" value="KPR-Related"/>
</dbReference>
<dbReference type="FunFam" id="1.10.1040.10:FF:000017">
    <property type="entry name" value="2-dehydropantoate 2-reductase"/>
    <property type="match status" value="1"/>
</dbReference>
<evidence type="ECO:0000313" key="13">
    <source>
        <dbReference type="EMBL" id="ALC14987.1"/>
    </source>
</evidence>
<keyword evidence="14" id="KW-1185">Reference proteome</keyword>
<evidence type="ECO:0000256" key="5">
    <source>
        <dbReference type="ARBA" id="ARBA00019465"/>
    </source>
</evidence>
<dbReference type="InterPro" id="IPR008927">
    <property type="entry name" value="6-PGluconate_DH-like_C_sf"/>
</dbReference>
<dbReference type="SUPFAM" id="SSF48179">
    <property type="entry name" value="6-phosphogluconate dehydrogenase C-terminal domain-like"/>
    <property type="match status" value="1"/>
</dbReference>